<dbReference type="EMBL" id="JABFTP020000001">
    <property type="protein sequence ID" value="KAL3265932.1"/>
    <property type="molecule type" value="Genomic_DNA"/>
</dbReference>
<keyword evidence="4" id="KW-0802">TPR repeat</keyword>
<keyword evidence="1" id="KW-0489">Methyltransferase</keyword>
<dbReference type="InterPro" id="IPR011990">
    <property type="entry name" value="TPR-like_helical_dom_sf"/>
</dbReference>
<accession>A0ABD2MI89</accession>
<dbReference type="InterPro" id="IPR019734">
    <property type="entry name" value="TPR_rpt"/>
</dbReference>
<keyword evidence="7" id="KW-1185">Reference proteome</keyword>
<dbReference type="Gene3D" id="1.25.40.10">
    <property type="entry name" value="Tetratricopeptide repeat domain"/>
    <property type="match status" value="1"/>
</dbReference>
<dbReference type="SUPFAM" id="SSF53335">
    <property type="entry name" value="S-adenosyl-L-methionine-dependent methyltransferases"/>
    <property type="match status" value="1"/>
</dbReference>
<keyword evidence="2" id="KW-0808">Transferase</keyword>
<keyword evidence="3" id="KW-0949">S-adenosyl-L-methionine</keyword>
<feature type="domain" description="Protein arginine N-methyltransferase" evidence="5">
    <location>
        <begin position="327"/>
        <end position="431"/>
    </location>
</feature>
<dbReference type="SUPFAM" id="SSF48452">
    <property type="entry name" value="TPR-like"/>
    <property type="match status" value="1"/>
</dbReference>
<protein>
    <recommendedName>
        <fullName evidence="5">Protein arginine N-methyltransferase domain-containing protein</fullName>
    </recommendedName>
</protein>
<feature type="repeat" description="TPR" evidence="4">
    <location>
        <begin position="90"/>
        <end position="123"/>
    </location>
</feature>
<dbReference type="PANTHER" id="PTHR11006">
    <property type="entry name" value="PROTEIN ARGININE N-METHYLTRANSFERASE"/>
    <property type="match status" value="1"/>
</dbReference>
<dbReference type="GO" id="GO:0008168">
    <property type="term" value="F:methyltransferase activity"/>
    <property type="evidence" value="ECO:0007669"/>
    <property type="project" value="UniProtKB-KW"/>
</dbReference>
<evidence type="ECO:0000256" key="3">
    <source>
        <dbReference type="ARBA" id="ARBA00022691"/>
    </source>
</evidence>
<dbReference type="Proteomes" id="UP001516400">
    <property type="component" value="Unassembled WGS sequence"/>
</dbReference>
<evidence type="ECO:0000256" key="4">
    <source>
        <dbReference type="PROSITE-ProRule" id="PRU00339"/>
    </source>
</evidence>
<evidence type="ECO:0000313" key="7">
    <source>
        <dbReference type="Proteomes" id="UP001516400"/>
    </source>
</evidence>
<evidence type="ECO:0000256" key="2">
    <source>
        <dbReference type="ARBA" id="ARBA00022679"/>
    </source>
</evidence>
<organism evidence="6 7">
    <name type="scientific">Cryptolaemus montrouzieri</name>
    <dbReference type="NCBI Taxonomy" id="559131"/>
    <lineage>
        <taxon>Eukaryota</taxon>
        <taxon>Metazoa</taxon>
        <taxon>Ecdysozoa</taxon>
        <taxon>Arthropoda</taxon>
        <taxon>Hexapoda</taxon>
        <taxon>Insecta</taxon>
        <taxon>Pterygota</taxon>
        <taxon>Neoptera</taxon>
        <taxon>Endopterygota</taxon>
        <taxon>Coleoptera</taxon>
        <taxon>Polyphaga</taxon>
        <taxon>Cucujiformia</taxon>
        <taxon>Coccinelloidea</taxon>
        <taxon>Coccinellidae</taxon>
        <taxon>Scymninae</taxon>
        <taxon>Scymnini</taxon>
        <taxon>Cryptolaemus</taxon>
    </lineage>
</organism>
<dbReference type="GO" id="GO:0032259">
    <property type="term" value="P:methylation"/>
    <property type="evidence" value="ECO:0007669"/>
    <property type="project" value="UniProtKB-KW"/>
</dbReference>
<dbReference type="InterPro" id="IPR029063">
    <property type="entry name" value="SAM-dependent_MTases_sf"/>
</dbReference>
<proteinExistence type="predicted"/>
<dbReference type="Gene3D" id="3.40.50.150">
    <property type="entry name" value="Vaccinia Virus protein VP39"/>
    <property type="match status" value="1"/>
</dbReference>
<sequence>MDYLSAALFDTPEEHLESARHYRQIGEFTRSLEHYFAYCERTPTEQRAENSEDECIELLCDIEALIKEITSVEELMKCFVYGLQLFPNNSKFHNRFGSLLIKKGDYDHGVEFIHKAYEIAKKNREPSLAIEKNMLHLKWKAMPRWHFRMLNGKLRNESYRKAIQKALHEGLTSVADIGSGCGLLSLYAEGAKNVVAFEANANLHKKCSKLMSKNFPRIDYYCHKNYSYKLDNMEKPPRDLIITEIFDVAVFGEGILKTLSHVYYKNWVKDSFRIIPAKVTLYVTGIACASLDKKYRLCNSIPSLQLVDICARSENVSYDAESLRHHEYRLMTETEELMTVDFSDRSLVNALLASDEKTFSNIVLEGVRTGHIDSLVVWFDLHLDDEIFISTNPFHALYEPCWEQAIFHCHNPVEISSGDKLSLNVLVAREKLELNLVDSISCPLSSCFRLSEQCIRFLNDKEWIDYLMSFSDLILENKKLTICDFSTFPLLGLLFAKKGHTVYYFCKNFSDAVFVRYLITKNDIDFSHIIIVEYNLYHVCISNISEKLDYILYEPVCYDGSLNTAPISNIMLGKQRFQTQLVFENVTIHFMLIYSSYLDYCNRVDPKNVKPFDDVAEEMNEYSGSEHPDLPLDFPHEKMSNEHIWNPNENPRHIESVTISKYGKVNGILTWFTIVGMNGNKFCTKESSYFNKNVLFLPDTSVEPQEIRKMLCQYEKGPVFKIEFSQDDF</sequence>
<dbReference type="PROSITE" id="PS50005">
    <property type="entry name" value="TPR"/>
    <property type="match status" value="1"/>
</dbReference>
<dbReference type="InterPro" id="IPR025799">
    <property type="entry name" value="Arg_MeTrfase"/>
</dbReference>
<reference evidence="6 7" key="1">
    <citation type="journal article" date="2021" name="BMC Biol.">
        <title>Horizontally acquired antibacterial genes associated with adaptive radiation of ladybird beetles.</title>
        <authorList>
            <person name="Li H.S."/>
            <person name="Tang X.F."/>
            <person name="Huang Y.H."/>
            <person name="Xu Z.Y."/>
            <person name="Chen M.L."/>
            <person name="Du X.Y."/>
            <person name="Qiu B.Y."/>
            <person name="Chen P.T."/>
            <person name="Zhang W."/>
            <person name="Slipinski A."/>
            <person name="Escalona H.E."/>
            <person name="Waterhouse R.M."/>
            <person name="Zwick A."/>
            <person name="Pang H."/>
        </authorList>
    </citation>
    <scope>NUCLEOTIDE SEQUENCE [LARGE SCALE GENOMIC DNA]</scope>
    <source>
        <strain evidence="6">SYSU2018</strain>
    </source>
</reference>
<evidence type="ECO:0000256" key="1">
    <source>
        <dbReference type="ARBA" id="ARBA00022603"/>
    </source>
</evidence>
<comment type="caution">
    <text evidence="6">The sequence shown here is derived from an EMBL/GenBank/DDBJ whole genome shotgun (WGS) entry which is preliminary data.</text>
</comment>
<dbReference type="Gene3D" id="2.70.160.11">
    <property type="entry name" value="Hnrnp arginine n-methyltransferase1"/>
    <property type="match status" value="1"/>
</dbReference>
<gene>
    <name evidence="6" type="ORF">HHI36_010121</name>
</gene>
<evidence type="ECO:0000313" key="6">
    <source>
        <dbReference type="EMBL" id="KAL3265932.1"/>
    </source>
</evidence>
<evidence type="ECO:0000259" key="5">
    <source>
        <dbReference type="Pfam" id="PF22528"/>
    </source>
</evidence>
<name>A0ABD2MI89_9CUCU</name>
<dbReference type="PANTHER" id="PTHR11006:SF60">
    <property type="entry name" value="PROTEIN ARGININE N-METHYLTRANSFERASE 9"/>
    <property type="match status" value="1"/>
</dbReference>
<dbReference type="InterPro" id="IPR055135">
    <property type="entry name" value="PRMT_dom"/>
</dbReference>
<dbReference type="AlphaFoldDB" id="A0ABD2MI89"/>
<dbReference type="Pfam" id="PF22528">
    <property type="entry name" value="PRMT_C"/>
    <property type="match status" value="1"/>
</dbReference>